<dbReference type="GO" id="GO:0071230">
    <property type="term" value="P:cellular response to amino acid stimulus"/>
    <property type="evidence" value="ECO:0007669"/>
    <property type="project" value="TreeGrafter"/>
</dbReference>
<sequence>MEEAKNYLSKLSSTVEGLLAIVVTDRDGIPLLKVAVDQVPEQALRHSFLSTFGTATEQANKLGLKQSQSVVSMFKNYQVVQINKYPLIVTFIAESSANTGLLLNLESDMGDLLSDLQRVVPAS</sequence>
<dbReference type="PANTHER" id="PTHR13378">
    <property type="entry name" value="REGULATOR COMPLEX PROTEIN LAMTOR3"/>
    <property type="match status" value="1"/>
</dbReference>
<comment type="similarity">
    <text evidence="1">Belongs to the LAMTOR3 family.</text>
</comment>
<dbReference type="Proteomes" id="UP000694844">
    <property type="component" value="Chromosome 2"/>
</dbReference>
<name>A0A8B8CHV3_CRAVI</name>
<organism evidence="2 3">
    <name type="scientific">Crassostrea virginica</name>
    <name type="common">Eastern oyster</name>
    <dbReference type="NCBI Taxonomy" id="6565"/>
    <lineage>
        <taxon>Eukaryota</taxon>
        <taxon>Metazoa</taxon>
        <taxon>Spiralia</taxon>
        <taxon>Lophotrochozoa</taxon>
        <taxon>Mollusca</taxon>
        <taxon>Bivalvia</taxon>
        <taxon>Autobranchia</taxon>
        <taxon>Pteriomorphia</taxon>
        <taxon>Ostreida</taxon>
        <taxon>Ostreoidea</taxon>
        <taxon>Ostreidae</taxon>
        <taxon>Crassostrea</taxon>
    </lineage>
</organism>
<dbReference type="GeneID" id="111119487"/>
<dbReference type="PANTHER" id="PTHR13378:SF1">
    <property type="entry name" value="RAGULATOR COMPLEX PROTEIN LAMTOR3"/>
    <property type="match status" value="1"/>
</dbReference>
<gene>
    <name evidence="3" type="primary">LOC111119487</name>
</gene>
<evidence type="ECO:0000313" key="3">
    <source>
        <dbReference type="RefSeq" id="XP_022315397.1"/>
    </source>
</evidence>
<evidence type="ECO:0000313" key="2">
    <source>
        <dbReference type="Proteomes" id="UP000694844"/>
    </source>
</evidence>
<dbReference type="Pfam" id="PF08923">
    <property type="entry name" value="MAPKK1_Int"/>
    <property type="match status" value="1"/>
</dbReference>
<dbReference type="GO" id="GO:0071986">
    <property type="term" value="C:Ragulator complex"/>
    <property type="evidence" value="ECO:0007669"/>
    <property type="project" value="TreeGrafter"/>
</dbReference>
<dbReference type="KEGG" id="cvn:111119487"/>
<dbReference type="InterPro" id="IPR015019">
    <property type="entry name" value="LAMTOR3"/>
</dbReference>
<keyword evidence="2" id="KW-1185">Reference proteome</keyword>
<dbReference type="AlphaFoldDB" id="A0A8B8CHV3"/>
<dbReference type="RefSeq" id="XP_022315397.1">
    <property type="nucleotide sequence ID" value="XM_022459689.1"/>
</dbReference>
<dbReference type="FunFam" id="3.30.450.30:FF:000003">
    <property type="entry name" value="ragulator complex protein LAMTOR3 homolog"/>
    <property type="match status" value="1"/>
</dbReference>
<accession>A0A8B8CHV3</accession>
<protein>
    <submittedName>
        <fullName evidence="3">Ragulator complex protein LAMTOR3-A-like</fullName>
    </submittedName>
</protein>
<proteinExistence type="inferred from homology"/>
<dbReference type="GO" id="GO:0032008">
    <property type="term" value="P:positive regulation of TOR signaling"/>
    <property type="evidence" value="ECO:0007669"/>
    <property type="project" value="TreeGrafter"/>
</dbReference>
<reference evidence="3" key="1">
    <citation type="submission" date="2025-08" db="UniProtKB">
        <authorList>
            <consortium name="RefSeq"/>
        </authorList>
    </citation>
    <scope>IDENTIFICATION</scope>
    <source>
        <tissue evidence="3">Whole sample</tissue>
    </source>
</reference>
<dbReference type="Gene3D" id="3.30.450.30">
    <property type="entry name" value="Dynein light chain 2a, cytoplasmic"/>
    <property type="match status" value="1"/>
</dbReference>
<evidence type="ECO:0000256" key="1">
    <source>
        <dbReference type="ARBA" id="ARBA00005356"/>
    </source>
</evidence>
<dbReference type="SMART" id="SM01278">
    <property type="entry name" value="MAPKK1_Int"/>
    <property type="match status" value="1"/>
</dbReference>
<dbReference type="OrthoDB" id="343907at2759"/>
<dbReference type="SUPFAM" id="SSF103196">
    <property type="entry name" value="Roadblock/LC7 domain"/>
    <property type="match status" value="1"/>
</dbReference>